<gene>
    <name evidence="2" type="ORF">GGR04_000037</name>
</gene>
<reference evidence="2 3" key="1">
    <citation type="submission" date="2020-08" db="EMBL/GenBank/DDBJ databases">
        <title>Genomic Encyclopedia of Type Strains, Phase IV (KMG-IV): sequencing the most valuable type-strain genomes for metagenomic binning, comparative biology and taxonomic classification.</title>
        <authorList>
            <person name="Goeker M."/>
        </authorList>
    </citation>
    <scope>NUCLEOTIDE SEQUENCE [LARGE SCALE GENOMIC DNA]</scope>
    <source>
        <strain evidence="2 3">DSM 102238</strain>
    </source>
</reference>
<evidence type="ECO:0000313" key="2">
    <source>
        <dbReference type="EMBL" id="MBB3996216.1"/>
    </source>
</evidence>
<feature type="compositionally biased region" description="Basic and acidic residues" evidence="1">
    <location>
        <begin position="1"/>
        <end position="16"/>
    </location>
</feature>
<evidence type="ECO:0000313" key="3">
    <source>
        <dbReference type="Proteomes" id="UP000542776"/>
    </source>
</evidence>
<comment type="caution">
    <text evidence="2">The sequence shown here is derived from an EMBL/GenBank/DDBJ whole genome shotgun (WGS) entry which is preliminary data.</text>
</comment>
<proteinExistence type="predicted"/>
<name>A0A7W6E7L3_9HYPH</name>
<protein>
    <submittedName>
        <fullName evidence="2">Uncharacterized protein</fullName>
    </submittedName>
</protein>
<evidence type="ECO:0000256" key="1">
    <source>
        <dbReference type="SAM" id="MobiDB-lite"/>
    </source>
</evidence>
<dbReference type="Proteomes" id="UP000542776">
    <property type="component" value="Unassembled WGS sequence"/>
</dbReference>
<feature type="region of interest" description="Disordered" evidence="1">
    <location>
        <begin position="1"/>
        <end position="47"/>
    </location>
</feature>
<dbReference type="AlphaFoldDB" id="A0A7W6E7L3"/>
<keyword evidence="3" id="KW-1185">Reference proteome</keyword>
<dbReference type="RefSeq" id="WP_183196665.1">
    <property type="nucleotide sequence ID" value="NZ_JACIEK010000001.1"/>
</dbReference>
<sequence>MGKGSREEKKPKKVVEKGNASAPSVKGLPAGPVKSVAAPKAGGQKKK</sequence>
<organism evidence="2 3">
    <name type="scientific">Aureimonas pseudogalii</name>
    <dbReference type="NCBI Taxonomy" id="1744844"/>
    <lineage>
        <taxon>Bacteria</taxon>
        <taxon>Pseudomonadati</taxon>
        <taxon>Pseudomonadota</taxon>
        <taxon>Alphaproteobacteria</taxon>
        <taxon>Hyphomicrobiales</taxon>
        <taxon>Aurantimonadaceae</taxon>
        <taxon>Aureimonas</taxon>
    </lineage>
</organism>
<dbReference type="EMBL" id="JACIEK010000001">
    <property type="protein sequence ID" value="MBB3996216.1"/>
    <property type="molecule type" value="Genomic_DNA"/>
</dbReference>
<accession>A0A7W6E7L3</accession>